<sequence>MTVLDIVVCPSCGREGHSRRSHSDFLLNTTRANNTSVFNCPHYGGKGHSRRNHRDCTAISPSQAVSTNNASVAICTHCGGEGHLGINHRDCAMNLNNLNAAAEVAEPDVRPDLVIRRFCGEEGHSRRTHGNCATNFNNHNRPSNFNIARDPEVQEVSRNNVSAMSVIFSSCQAHMWIGERKINTSMAAPEFQTCCAAGNAILMPLQPYPDVIVNLLQNNTSETMEFKKNIKTYNSALSLTSMNADLDRWYADEQRGAYIFRIHGGVHHLMSSTLISSVNNVMQQPRFAQIYISDSRKELQNRMNVTENQDVSRETIRLLQDMMHEENPFLKLWKSLKTSKAEGRTSAWCSELAENGTDPRRYNTLTEDEIGVLIVGGEDEDDLAPRNRDIVLHLKGRENNDGLFRLNELNQHYDPLHYVLMFPHGDRGWNIQIKSYNPDAMDTDEPATQEPAVPVINEPAQVRSDNAEISVIQYYSSRLMLRPTDAQPANQQMKQQRLNFIRFNQKALRAELYNGLTDALRLDDNNMRSIGKRVILPSSFIGGPRCMAQLFQDAMNLVRRFGKPDLFITFTCNPAWPEIANELLTHQRPSDRPDMCVRVFRLKLKALLDDIVKRSVLR</sequence>
<gene>
    <name evidence="2" type="primary">PARPA_04495.1 scaffold 14269</name>
</gene>
<dbReference type="PANTHER" id="PTHR45786">
    <property type="entry name" value="DNA BINDING PROTEIN-LIKE"/>
    <property type="match status" value="1"/>
</dbReference>
<keyword evidence="3" id="KW-1185">Reference proteome</keyword>
<name>A0A0B7N5H1_9FUNG</name>
<reference evidence="2 3" key="1">
    <citation type="submission" date="2014-09" db="EMBL/GenBank/DDBJ databases">
        <authorList>
            <person name="Ellenberger Sabrina"/>
        </authorList>
    </citation>
    <scope>NUCLEOTIDE SEQUENCE [LARGE SCALE GENOMIC DNA]</scope>
    <source>
        <strain evidence="2 3">CBS 412.66</strain>
    </source>
</reference>
<dbReference type="Pfam" id="PF14214">
    <property type="entry name" value="Helitron_like_N"/>
    <property type="match status" value="1"/>
</dbReference>
<evidence type="ECO:0000313" key="2">
    <source>
        <dbReference type="EMBL" id="CEP10730.1"/>
    </source>
</evidence>
<dbReference type="PANTHER" id="PTHR45786:SF74">
    <property type="entry name" value="ATP-DEPENDENT DNA HELICASE"/>
    <property type="match status" value="1"/>
</dbReference>
<dbReference type="Proteomes" id="UP000054107">
    <property type="component" value="Unassembled WGS sequence"/>
</dbReference>
<proteinExistence type="predicted"/>
<dbReference type="STRING" id="35722.A0A0B7N5H1"/>
<dbReference type="InterPro" id="IPR025476">
    <property type="entry name" value="Helitron_helicase-like"/>
</dbReference>
<feature type="domain" description="Helitron helicase-like" evidence="1">
    <location>
        <begin position="491"/>
        <end position="617"/>
    </location>
</feature>
<accession>A0A0B7N5H1</accession>
<evidence type="ECO:0000259" key="1">
    <source>
        <dbReference type="Pfam" id="PF14214"/>
    </source>
</evidence>
<evidence type="ECO:0000313" key="3">
    <source>
        <dbReference type="Proteomes" id="UP000054107"/>
    </source>
</evidence>
<dbReference type="OrthoDB" id="2447509at2759"/>
<dbReference type="EMBL" id="LN725192">
    <property type="protein sequence ID" value="CEP10730.1"/>
    <property type="molecule type" value="Genomic_DNA"/>
</dbReference>
<dbReference type="AlphaFoldDB" id="A0A0B7N5H1"/>
<organism evidence="2 3">
    <name type="scientific">Parasitella parasitica</name>
    <dbReference type="NCBI Taxonomy" id="35722"/>
    <lineage>
        <taxon>Eukaryota</taxon>
        <taxon>Fungi</taxon>
        <taxon>Fungi incertae sedis</taxon>
        <taxon>Mucoromycota</taxon>
        <taxon>Mucoromycotina</taxon>
        <taxon>Mucoromycetes</taxon>
        <taxon>Mucorales</taxon>
        <taxon>Mucorineae</taxon>
        <taxon>Mucoraceae</taxon>
        <taxon>Parasitella</taxon>
    </lineage>
</organism>
<protein>
    <recommendedName>
        <fullName evidence="1">Helitron helicase-like domain-containing protein</fullName>
    </recommendedName>
</protein>